<feature type="region of interest" description="Disordered" evidence="9">
    <location>
        <begin position="47"/>
        <end position="83"/>
    </location>
</feature>
<dbReference type="GO" id="GO:0004523">
    <property type="term" value="F:RNA-DNA hybrid ribonuclease activity"/>
    <property type="evidence" value="ECO:0007669"/>
    <property type="project" value="UniProtKB-EC"/>
</dbReference>
<evidence type="ECO:0000256" key="5">
    <source>
        <dbReference type="ARBA" id="ARBA00022723"/>
    </source>
</evidence>
<organism evidence="11 12">
    <name type="scientific">Phytophthora boehmeriae</name>
    <dbReference type="NCBI Taxonomy" id="109152"/>
    <lineage>
        <taxon>Eukaryota</taxon>
        <taxon>Sar</taxon>
        <taxon>Stramenopiles</taxon>
        <taxon>Oomycota</taxon>
        <taxon>Peronosporomycetes</taxon>
        <taxon>Peronosporales</taxon>
        <taxon>Peronosporaceae</taxon>
        <taxon>Phytophthora</taxon>
    </lineage>
</organism>
<keyword evidence="8" id="KW-0460">Magnesium</keyword>
<evidence type="ECO:0000256" key="9">
    <source>
        <dbReference type="SAM" id="MobiDB-lite"/>
    </source>
</evidence>
<protein>
    <recommendedName>
        <fullName evidence="3">ribonuclease H</fullName>
        <ecNumber evidence="3">3.1.26.4</ecNumber>
    </recommendedName>
</protein>
<keyword evidence="7" id="KW-0378">Hydrolase</keyword>
<keyword evidence="12" id="KW-1185">Reference proteome</keyword>
<evidence type="ECO:0000313" key="11">
    <source>
        <dbReference type="EMBL" id="KAG7378411.1"/>
    </source>
</evidence>
<comment type="caution">
    <text evidence="11">The sequence shown here is derived from an EMBL/GenBank/DDBJ whole genome shotgun (WGS) entry which is preliminary data.</text>
</comment>
<evidence type="ECO:0000259" key="10">
    <source>
        <dbReference type="Pfam" id="PF01693"/>
    </source>
</evidence>
<gene>
    <name evidence="11" type="primary">RNH1_1</name>
    <name evidence="11" type="ORF">PHYBOEH_000381</name>
</gene>
<dbReference type="GO" id="GO:0046872">
    <property type="term" value="F:metal ion binding"/>
    <property type="evidence" value="ECO:0007669"/>
    <property type="project" value="UniProtKB-KW"/>
</dbReference>
<comment type="similarity">
    <text evidence="2">Belongs to the RNase H family.</text>
</comment>
<evidence type="ECO:0000313" key="12">
    <source>
        <dbReference type="Proteomes" id="UP000693981"/>
    </source>
</evidence>
<keyword evidence="6" id="KW-0255">Endonuclease</keyword>
<evidence type="ECO:0000256" key="8">
    <source>
        <dbReference type="ARBA" id="ARBA00022842"/>
    </source>
</evidence>
<keyword evidence="5" id="KW-0479">Metal-binding</keyword>
<name>A0A8T1VBH4_9STRA</name>
<evidence type="ECO:0000256" key="6">
    <source>
        <dbReference type="ARBA" id="ARBA00022759"/>
    </source>
</evidence>
<dbReference type="AlphaFoldDB" id="A0A8T1VBH4"/>
<evidence type="ECO:0000256" key="2">
    <source>
        <dbReference type="ARBA" id="ARBA00005300"/>
    </source>
</evidence>
<accession>A0A8T1VBH4</accession>
<reference evidence="11" key="1">
    <citation type="submission" date="2021-02" db="EMBL/GenBank/DDBJ databases">
        <authorList>
            <person name="Palmer J.M."/>
        </authorList>
    </citation>
    <scope>NUCLEOTIDE SEQUENCE</scope>
    <source>
        <strain evidence="11">SCRP23</strain>
    </source>
</reference>
<dbReference type="OrthoDB" id="245563at2759"/>
<dbReference type="Proteomes" id="UP000693981">
    <property type="component" value="Unassembled WGS sequence"/>
</dbReference>
<keyword evidence="4" id="KW-0540">Nuclease</keyword>
<evidence type="ECO:0000256" key="1">
    <source>
        <dbReference type="ARBA" id="ARBA00001946"/>
    </source>
</evidence>
<feature type="domain" description="Ribonuclease H1 N-terminal" evidence="10">
    <location>
        <begin position="3"/>
        <end position="45"/>
    </location>
</feature>
<dbReference type="FunFam" id="3.40.970.10:FF:000001">
    <property type="entry name" value="Ribonuclease H1"/>
    <property type="match status" value="1"/>
</dbReference>
<proteinExistence type="inferred from homology"/>
<feature type="compositionally biased region" description="Basic and acidic residues" evidence="9">
    <location>
        <begin position="55"/>
        <end position="69"/>
    </location>
</feature>
<comment type="cofactor">
    <cofactor evidence="1">
        <name>Mg(2+)</name>
        <dbReference type="ChEBI" id="CHEBI:18420"/>
    </cofactor>
</comment>
<dbReference type="EC" id="3.1.26.4" evidence="3"/>
<dbReference type="InterPro" id="IPR011320">
    <property type="entry name" value="RNase_H1_N"/>
</dbReference>
<evidence type="ECO:0000256" key="4">
    <source>
        <dbReference type="ARBA" id="ARBA00022722"/>
    </source>
</evidence>
<evidence type="ECO:0000256" key="3">
    <source>
        <dbReference type="ARBA" id="ARBA00012180"/>
    </source>
</evidence>
<sequence>MSFYAVAVGRRVGIYKDWAEAIGHVFGYSANSLKKFSTYQEAEAFMPDGDEDVAEPTKKRGRDEKKDAADELSADSPPCQRRKVDQQQDGIYVFVASYREDSSIGIACVFPDHPDWDVARKLDAPDLTSSHARFVAVLEAIKRLELEDPGHDNDVTVLTVDRELVDAMEACETSGWNAVVSEEEDVINRILEAKQGRPVNWVCLSDSTMDSMNWAPKWSDLAYRKAFEAAKEAN</sequence>
<evidence type="ECO:0000256" key="7">
    <source>
        <dbReference type="ARBA" id="ARBA00022801"/>
    </source>
</evidence>
<dbReference type="Pfam" id="PF01693">
    <property type="entry name" value="Cauli_VI"/>
    <property type="match status" value="1"/>
</dbReference>
<dbReference type="EMBL" id="JAGDFL010001044">
    <property type="protein sequence ID" value="KAG7378411.1"/>
    <property type="molecule type" value="Genomic_DNA"/>
</dbReference>